<reference evidence="5" key="1">
    <citation type="submission" date="2019-08" db="EMBL/GenBank/DDBJ databases">
        <title>The improved chromosome-level genome for the pearl oyster Pinctada fucata martensii using PacBio sequencing and Hi-C.</title>
        <authorList>
            <person name="Zheng Z."/>
        </authorList>
    </citation>
    <scope>NUCLEOTIDE SEQUENCE</scope>
    <source>
        <strain evidence="5">ZZ-2019</strain>
        <tissue evidence="5">Adductor muscle</tissue>
    </source>
</reference>
<dbReference type="PANTHER" id="PTHR10338:SF108">
    <property type="entry name" value="INTER-ALPHA-TRYPSIN INHIBITOR HEAVY CHAIN H4-LIKE PROTEIN"/>
    <property type="match status" value="1"/>
</dbReference>
<dbReference type="SMART" id="SM00609">
    <property type="entry name" value="VIT"/>
    <property type="match status" value="1"/>
</dbReference>
<dbReference type="PROSITE" id="PS51468">
    <property type="entry name" value="VIT"/>
    <property type="match status" value="1"/>
</dbReference>
<accession>A0AA88YKA5</accession>
<evidence type="ECO:0008006" key="7">
    <source>
        <dbReference type="Google" id="ProtNLM"/>
    </source>
</evidence>
<dbReference type="PROSITE" id="PS50234">
    <property type="entry name" value="VWFA"/>
    <property type="match status" value="1"/>
</dbReference>
<dbReference type="Proteomes" id="UP001186944">
    <property type="component" value="Unassembled WGS sequence"/>
</dbReference>
<keyword evidence="6" id="KW-1185">Reference proteome</keyword>
<dbReference type="InterPro" id="IPR036465">
    <property type="entry name" value="vWFA_dom_sf"/>
</dbReference>
<dbReference type="InterPro" id="IPR002035">
    <property type="entry name" value="VWF_A"/>
</dbReference>
<evidence type="ECO:0000259" key="4">
    <source>
        <dbReference type="PROSITE" id="PS51468"/>
    </source>
</evidence>
<dbReference type="EMBL" id="VSWD01000005">
    <property type="protein sequence ID" value="KAK3102942.1"/>
    <property type="molecule type" value="Genomic_DNA"/>
</dbReference>
<dbReference type="AlphaFoldDB" id="A0AA88YKA5"/>
<sequence>MRQTGRHRQTARDNETNWNTQTDSQRQCDKLEHTNRQPETTPKIYSLHIRSDITYRFSNTLVTSKVANPDTVSREAKFDVTLPNEAFITKFKLIINNKTYDGEVKEKEEAKQQYEAAKDRGQSAGQIVAKPRETNMFEIMVNVAAQEKVIFELTYQELLRRKKGRYSHVTYINPGQLVNDFLIEVKINESRALSELEVPAIRNDILTDDDTEDDNELAVIERPSPKSALITYRPTIDQQRQESERGIRGQFVVEYDIERENLAGELLVVNGYFVHYFAPDELPPLPMDIVFILDKSGSMNGRKIVQLKEAMNRIFSDMRTDDRFTIMTFDGSTRFWRNTLVSVTDQTLLEAKDFVDKIPAMGSTNINAALVRGISSRAPVIIFLTDGEPTTGITNPTQILSNVRSQNEGEVPIFSLAFGRGADYKFTKKLAAQNNGLGRKIYEDSDSSLQILGFIEEISTVLLKNVTFKYLNDKVNQTTLTKTNYNTVFGGSEVIISGRLADKTTQGLSTNDLPLKITGTGKDEPFICVYPLPPIKIDRDINVTKDVSIGGYFSKITEKLWAYLTVKQMLRKLDALTDKDEKQKVNDRILQLSIKVNIYCKENA</sequence>
<dbReference type="InterPro" id="IPR050934">
    <property type="entry name" value="ITIH"/>
</dbReference>
<dbReference type="Pfam" id="PF08487">
    <property type="entry name" value="VIT"/>
    <property type="match status" value="1"/>
</dbReference>
<dbReference type="PANTHER" id="PTHR10338">
    <property type="entry name" value="INTER-ALPHA-TRYPSIN INHIBITOR HEAVY CHAIN FAMILY MEMBER"/>
    <property type="match status" value="1"/>
</dbReference>
<feature type="coiled-coil region" evidence="1">
    <location>
        <begin position="97"/>
        <end position="124"/>
    </location>
</feature>
<evidence type="ECO:0000259" key="3">
    <source>
        <dbReference type="PROSITE" id="PS50234"/>
    </source>
</evidence>
<feature type="compositionally biased region" description="Polar residues" evidence="2">
    <location>
        <begin position="16"/>
        <end position="25"/>
    </location>
</feature>
<feature type="domain" description="VIT" evidence="4">
    <location>
        <begin position="28"/>
        <end position="157"/>
    </location>
</feature>
<protein>
    <recommendedName>
        <fullName evidence="7">Inter-alpha-trypsin inhibitor heavy chain H4</fullName>
    </recommendedName>
</protein>
<evidence type="ECO:0000313" key="5">
    <source>
        <dbReference type="EMBL" id="KAK3102942.1"/>
    </source>
</evidence>
<gene>
    <name evidence="5" type="ORF">FSP39_015126</name>
</gene>
<evidence type="ECO:0000313" key="6">
    <source>
        <dbReference type="Proteomes" id="UP001186944"/>
    </source>
</evidence>
<name>A0AA88YKA5_PINIB</name>
<feature type="compositionally biased region" description="Basic and acidic residues" evidence="2">
    <location>
        <begin position="26"/>
        <end position="36"/>
    </location>
</feature>
<evidence type="ECO:0000256" key="1">
    <source>
        <dbReference type="SAM" id="Coils"/>
    </source>
</evidence>
<dbReference type="Gene3D" id="3.40.50.410">
    <property type="entry name" value="von Willebrand factor, type A domain"/>
    <property type="match status" value="1"/>
</dbReference>
<dbReference type="InterPro" id="IPR013694">
    <property type="entry name" value="VIT"/>
</dbReference>
<feature type="region of interest" description="Disordered" evidence="2">
    <location>
        <begin position="1"/>
        <end position="42"/>
    </location>
</feature>
<keyword evidence="1" id="KW-0175">Coiled coil</keyword>
<evidence type="ECO:0000256" key="2">
    <source>
        <dbReference type="SAM" id="MobiDB-lite"/>
    </source>
</evidence>
<dbReference type="SMART" id="SM00327">
    <property type="entry name" value="VWA"/>
    <property type="match status" value="1"/>
</dbReference>
<proteinExistence type="predicted"/>
<dbReference type="SUPFAM" id="SSF53300">
    <property type="entry name" value="vWA-like"/>
    <property type="match status" value="1"/>
</dbReference>
<organism evidence="5 6">
    <name type="scientific">Pinctada imbricata</name>
    <name type="common">Atlantic pearl-oyster</name>
    <name type="synonym">Pinctada martensii</name>
    <dbReference type="NCBI Taxonomy" id="66713"/>
    <lineage>
        <taxon>Eukaryota</taxon>
        <taxon>Metazoa</taxon>
        <taxon>Spiralia</taxon>
        <taxon>Lophotrochozoa</taxon>
        <taxon>Mollusca</taxon>
        <taxon>Bivalvia</taxon>
        <taxon>Autobranchia</taxon>
        <taxon>Pteriomorphia</taxon>
        <taxon>Pterioida</taxon>
        <taxon>Pterioidea</taxon>
        <taxon>Pteriidae</taxon>
        <taxon>Pinctada</taxon>
    </lineage>
</organism>
<comment type="caution">
    <text evidence="5">The sequence shown here is derived from an EMBL/GenBank/DDBJ whole genome shotgun (WGS) entry which is preliminary data.</text>
</comment>
<dbReference type="Pfam" id="PF00092">
    <property type="entry name" value="VWA"/>
    <property type="match status" value="1"/>
</dbReference>
<feature type="domain" description="VWFA" evidence="3">
    <location>
        <begin position="288"/>
        <end position="466"/>
    </location>
</feature>